<dbReference type="InterPro" id="IPR036047">
    <property type="entry name" value="F-box-like_dom_sf"/>
</dbReference>
<dbReference type="SUPFAM" id="SSF81383">
    <property type="entry name" value="F-box domain"/>
    <property type="match status" value="1"/>
</dbReference>
<dbReference type="CDD" id="cd22152">
    <property type="entry name" value="F-box_AtAFR-like"/>
    <property type="match status" value="1"/>
</dbReference>
<dbReference type="PANTHER" id="PTHR46344:SF1">
    <property type="entry name" value="OS02G0504900 PROTEIN"/>
    <property type="match status" value="1"/>
</dbReference>
<evidence type="ECO:0000256" key="1">
    <source>
        <dbReference type="ARBA" id="ARBA00022441"/>
    </source>
</evidence>
<reference evidence="4" key="1">
    <citation type="journal article" date="2008" name="BMC Genomics">
        <title>A conifer genomics resource of 200,000 spruce (Picea spp.) ESTs and 6,464 high-quality, sequence-finished full-length cDNAs for Sitka spruce (Picea sitchensis).</title>
        <authorList>
            <person name="Ralph S.G."/>
            <person name="Chun H.J."/>
            <person name="Kolosova N."/>
            <person name="Cooper D."/>
            <person name="Oddy C."/>
            <person name="Ritland C.E."/>
            <person name="Kirkpatrick R."/>
            <person name="Moore R."/>
            <person name="Barber S."/>
            <person name="Holt R.A."/>
            <person name="Jones S.J."/>
            <person name="Marra M.A."/>
            <person name="Douglas C.J."/>
            <person name="Ritland K."/>
            <person name="Bohlmann J."/>
        </authorList>
    </citation>
    <scope>NUCLEOTIDE SEQUENCE</scope>
    <source>
        <tissue evidence="4">Green portion of the leader tissue</tissue>
    </source>
</reference>
<dbReference type="InterPro" id="IPR015915">
    <property type="entry name" value="Kelch-typ_b-propeller"/>
</dbReference>
<dbReference type="InterPro" id="IPR006652">
    <property type="entry name" value="Kelch_1"/>
</dbReference>
<dbReference type="EMBL" id="EF085915">
    <property type="protein sequence ID" value="ABK25211.1"/>
    <property type="molecule type" value="mRNA"/>
</dbReference>
<protein>
    <recommendedName>
        <fullName evidence="3">F-box domain-containing protein</fullName>
    </recommendedName>
</protein>
<keyword evidence="1" id="KW-0880">Kelch repeat</keyword>
<dbReference type="SMART" id="SM00256">
    <property type="entry name" value="FBOX"/>
    <property type="match status" value="1"/>
</dbReference>
<dbReference type="SMART" id="SM00612">
    <property type="entry name" value="Kelch"/>
    <property type="match status" value="3"/>
</dbReference>
<dbReference type="Gene3D" id="2.120.10.80">
    <property type="entry name" value="Kelch-type beta propeller"/>
    <property type="match status" value="1"/>
</dbReference>
<sequence length="386" mass="43032">MMQVATTCEVLKTKPRIHATGIYISSSMRQQSLPTNAMPCNNEPESALLPGLPDDVAKHCLALVPRIHFQSLGSVCKPWRKFLQSKEFHVVRKLAGTVEEWIYVLTTDADTERTHWQVLNSVQGKWQSLPPMPGPMKTGFGYVVIDGKLLVMAGLFEDDSGTAKASANVYMYDSALNRWSELPNMKVARYGFACAEVNGLVYAVGGHGERDENLSSVEVFDPKTNEWTMVESLRRPRWGCFACGLEGRLYVMGGRSSFTIGHSRCIDVYDPEIHTWAEMKNGCVMAVAHAVLDKKLFCMEWKNERKLAVFNVVDNSWQRVPLPLTGSVTVGFCFGILNGNLLLFPTKMEPLCKTLVYDPNAMPGLEWQAIDIRPLGICICTVTITA</sequence>
<keyword evidence="2" id="KW-0677">Repeat</keyword>
<dbReference type="Pfam" id="PF24681">
    <property type="entry name" value="Kelch_KLHDC2_KLHL20_DRC7"/>
    <property type="match status" value="1"/>
</dbReference>
<dbReference type="SUPFAM" id="SSF117281">
    <property type="entry name" value="Kelch motif"/>
    <property type="match status" value="1"/>
</dbReference>
<accession>A9NX50</accession>
<proteinExistence type="evidence at transcript level"/>
<dbReference type="AlphaFoldDB" id="A9NX50"/>
<dbReference type="PANTHER" id="PTHR46344">
    <property type="entry name" value="OS02G0202900 PROTEIN"/>
    <property type="match status" value="1"/>
</dbReference>
<organism evidence="4">
    <name type="scientific">Picea sitchensis</name>
    <name type="common">Sitka spruce</name>
    <name type="synonym">Pinus sitchensis</name>
    <dbReference type="NCBI Taxonomy" id="3332"/>
    <lineage>
        <taxon>Eukaryota</taxon>
        <taxon>Viridiplantae</taxon>
        <taxon>Streptophyta</taxon>
        <taxon>Embryophyta</taxon>
        <taxon>Tracheophyta</taxon>
        <taxon>Spermatophyta</taxon>
        <taxon>Pinopsida</taxon>
        <taxon>Pinidae</taxon>
        <taxon>Conifers I</taxon>
        <taxon>Pinales</taxon>
        <taxon>Pinaceae</taxon>
        <taxon>Picea</taxon>
    </lineage>
</organism>
<name>A9NX50_PICSI</name>
<evidence type="ECO:0000256" key="2">
    <source>
        <dbReference type="ARBA" id="ARBA00022737"/>
    </source>
</evidence>
<dbReference type="InterPro" id="IPR001810">
    <property type="entry name" value="F-box_dom"/>
</dbReference>
<feature type="domain" description="F-box" evidence="3">
    <location>
        <begin position="52"/>
        <end position="92"/>
    </location>
</feature>
<dbReference type="Pfam" id="PF00646">
    <property type="entry name" value="F-box"/>
    <property type="match status" value="1"/>
</dbReference>
<evidence type="ECO:0000313" key="4">
    <source>
        <dbReference type="EMBL" id="ABK25211.1"/>
    </source>
</evidence>
<evidence type="ECO:0000259" key="3">
    <source>
        <dbReference type="SMART" id="SM00256"/>
    </source>
</evidence>